<dbReference type="InterPro" id="IPR027417">
    <property type="entry name" value="P-loop_NTPase"/>
</dbReference>
<dbReference type="InterPro" id="IPR014001">
    <property type="entry name" value="Helicase_ATP-bd"/>
</dbReference>
<keyword evidence="4 9" id="KW-0347">Helicase</keyword>
<dbReference type="Pfam" id="PF23445">
    <property type="entry name" value="WHD_SNRNP200"/>
    <property type="match status" value="2"/>
</dbReference>
<evidence type="ECO:0000256" key="3">
    <source>
        <dbReference type="ARBA" id="ARBA00022801"/>
    </source>
</evidence>
<keyword evidence="10" id="KW-1185">Reference proteome</keyword>
<dbReference type="PANTHER" id="PTHR47961">
    <property type="entry name" value="DNA POLYMERASE THETA, PUTATIVE (AFU_ORTHOLOGUE AFUA_1G05260)-RELATED"/>
    <property type="match status" value="1"/>
</dbReference>
<keyword evidence="5" id="KW-0067">ATP-binding</keyword>
<dbReference type="FunFam" id="1.10.3380.10:FF:000002">
    <property type="entry name" value="Activating signal cointegrator 1 complex subunit 3"/>
    <property type="match status" value="1"/>
</dbReference>
<dbReference type="OMA" id="LEYTYMW"/>
<dbReference type="Gene3D" id="2.60.40.150">
    <property type="entry name" value="C2 domain"/>
    <property type="match status" value="2"/>
</dbReference>
<reference evidence="10" key="1">
    <citation type="submission" date="2015-09" db="EMBL/GenBank/DDBJ databases">
        <authorList>
            <consortium name="Pathogen Informatics"/>
        </authorList>
    </citation>
    <scope>NUCLEOTIDE SEQUENCE [LARGE SCALE GENOMIC DNA]</scope>
    <source>
        <strain evidence="10">Lake Konstanz</strain>
    </source>
</reference>
<dbReference type="InterPro" id="IPR004179">
    <property type="entry name" value="Sec63-dom"/>
</dbReference>
<gene>
    <name evidence="9" type="ORF">BSAL_19995</name>
</gene>
<feature type="domain" description="Helicase ATP-binding" evidence="7">
    <location>
        <begin position="1196"/>
        <end position="1368"/>
    </location>
</feature>
<dbReference type="Gene3D" id="1.10.10.10">
    <property type="entry name" value="Winged helix-like DNA-binding domain superfamily/Winged helix DNA-binding domain"/>
    <property type="match status" value="2"/>
</dbReference>
<dbReference type="Pfam" id="PF02889">
    <property type="entry name" value="Sec63"/>
    <property type="match status" value="2"/>
</dbReference>
<evidence type="ECO:0000259" key="7">
    <source>
        <dbReference type="PROSITE" id="PS51192"/>
    </source>
</evidence>
<dbReference type="FunFam" id="1.10.10.10:FF:000024">
    <property type="entry name" value="U5 small nuclear ribonucleoprotein helicase"/>
    <property type="match status" value="1"/>
</dbReference>
<organism evidence="9 10">
    <name type="scientific">Bodo saltans</name>
    <name type="common">Flagellated protozoan</name>
    <dbReference type="NCBI Taxonomy" id="75058"/>
    <lineage>
        <taxon>Eukaryota</taxon>
        <taxon>Discoba</taxon>
        <taxon>Euglenozoa</taxon>
        <taxon>Kinetoplastea</taxon>
        <taxon>Metakinetoplastina</taxon>
        <taxon>Eubodonida</taxon>
        <taxon>Bodonidae</taxon>
        <taxon>Bodo</taxon>
    </lineage>
</organism>
<feature type="domain" description="Helicase C-terminal" evidence="8">
    <location>
        <begin position="554"/>
        <end position="765"/>
    </location>
</feature>
<dbReference type="SMART" id="SM00973">
    <property type="entry name" value="Sec63"/>
    <property type="match status" value="2"/>
</dbReference>
<dbReference type="InterPro" id="IPR014756">
    <property type="entry name" value="Ig_E-set"/>
</dbReference>
<dbReference type="PIRSF" id="PIRSF039073">
    <property type="entry name" value="BRR2"/>
    <property type="match status" value="1"/>
</dbReference>
<name>A0A0S4JCP4_BODSA</name>
<dbReference type="Gene3D" id="1.10.3380.10">
    <property type="entry name" value="Sec63 N-terminal domain-like domain"/>
    <property type="match status" value="2"/>
</dbReference>
<comment type="similarity">
    <text evidence="1">Belongs to the helicase family. SKI2 subfamily.</text>
</comment>
<dbReference type="SUPFAM" id="SSF52540">
    <property type="entry name" value="P-loop containing nucleoside triphosphate hydrolases"/>
    <property type="match status" value="3"/>
</dbReference>
<dbReference type="CDD" id="cd18795">
    <property type="entry name" value="SF2_C_Ski2"/>
    <property type="match status" value="2"/>
</dbReference>
<dbReference type="EMBL" id="CYKH01001716">
    <property type="protein sequence ID" value="CUG89231.1"/>
    <property type="molecule type" value="Genomic_DNA"/>
</dbReference>
<dbReference type="SUPFAM" id="SSF81296">
    <property type="entry name" value="E set domains"/>
    <property type="match status" value="1"/>
</dbReference>
<dbReference type="FunFam" id="1.10.10.10:FF:000012">
    <property type="entry name" value="U5 small nuclear ribonucleoprotein helicase"/>
    <property type="match status" value="1"/>
</dbReference>
<keyword evidence="3" id="KW-0378">Hydrolase</keyword>
<dbReference type="GO" id="GO:0004386">
    <property type="term" value="F:helicase activity"/>
    <property type="evidence" value="ECO:0007669"/>
    <property type="project" value="UniProtKB-KW"/>
</dbReference>
<dbReference type="Gene3D" id="3.40.50.300">
    <property type="entry name" value="P-loop containing nucleotide triphosphate hydrolases"/>
    <property type="match status" value="4"/>
</dbReference>
<dbReference type="InterPro" id="IPR011545">
    <property type="entry name" value="DEAD/DEAH_box_helicase_dom"/>
</dbReference>
<dbReference type="SUPFAM" id="SSF158702">
    <property type="entry name" value="Sec63 N-terminal domain-like"/>
    <property type="match status" value="2"/>
</dbReference>
<dbReference type="SMART" id="SM00382">
    <property type="entry name" value="AAA"/>
    <property type="match status" value="2"/>
</dbReference>
<evidence type="ECO:0000256" key="6">
    <source>
        <dbReference type="ARBA" id="ARBA00034541"/>
    </source>
</evidence>
<dbReference type="SMART" id="SM00487">
    <property type="entry name" value="DEXDc"/>
    <property type="match status" value="2"/>
</dbReference>
<evidence type="ECO:0000256" key="2">
    <source>
        <dbReference type="ARBA" id="ARBA00022741"/>
    </source>
</evidence>
<proteinExistence type="inferred from homology"/>
<dbReference type="GO" id="GO:0016787">
    <property type="term" value="F:hydrolase activity"/>
    <property type="evidence" value="ECO:0007669"/>
    <property type="project" value="UniProtKB-KW"/>
</dbReference>
<evidence type="ECO:0000259" key="8">
    <source>
        <dbReference type="PROSITE" id="PS51194"/>
    </source>
</evidence>
<dbReference type="Pfam" id="PF00270">
    <property type="entry name" value="DEAD"/>
    <property type="match status" value="2"/>
</dbReference>
<dbReference type="InterPro" id="IPR001650">
    <property type="entry name" value="Helicase_C-like"/>
</dbReference>
<evidence type="ECO:0000256" key="5">
    <source>
        <dbReference type="ARBA" id="ARBA00022840"/>
    </source>
</evidence>
<dbReference type="FunFam" id="3.40.50.300:FF:000231">
    <property type="entry name" value="Activating signal cointegrator 1 complex subunit 3"/>
    <property type="match status" value="1"/>
</dbReference>
<dbReference type="PROSITE" id="PS51192">
    <property type="entry name" value="HELICASE_ATP_BIND_1"/>
    <property type="match status" value="2"/>
</dbReference>
<evidence type="ECO:0000256" key="4">
    <source>
        <dbReference type="ARBA" id="ARBA00022806"/>
    </source>
</evidence>
<dbReference type="GO" id="GO:0003676">
    <property type="term" value="F:nucleic acid binding"/>
    <property type="evidence" value="ECO:0007669"/>
    <property type="project" value="InterPro"/>
</dbReference>
<dbReference type="SMART" id="SM00490">
    <property type="entry name" value="HELICc"/>
    <property type="match status" value="2"/>
</dbReference>
<feature type="domain" description="Helicase ATP-binding" evidence="7">
    <location>
        <begin position="338"/>
        <end position="520"/>
    </location>
</feature>
<evidence type="ECO:0000256" key="1">
    <source>
        <dbReference type="ARBA" id="ARBA00010140"/>
    </source>
</evidence>
<dbReference type="InterPro" id="IPR057842">
    <property type="entry name" value="WH_MER3"/>
</dbReference>
<dbReference type="InterPro" id="IPR036390">
    <property type="entry name" value="WH_DNA-bd_sf"/>
</dbReference>
<protein>
    <recommendedName>
        <fullName evidence="6">U5 small nuclear ribonucleoprotein 200 kDa helicase</fullName>
    </recommendedName>
</protein>
<dbReference type="FunFam" id="3.40.50.300:FF:003287">
    <property type="entry name" value="U5 small nuclear ribonucleoprotein 200 kDa helicase"/>
    <property type="match status" value="1"/>
</dbReference>
<dbReference type="InterPro" id="IPR003593">
    <property type="entry name" value="AAA+_ATPase"/>
</dbReference>
<dbReference type="OrthoDB" id="5575at2759"/>
<dbReference type="InterPro" id="IPR035892">
    <property type="entry name" value="C2_domain_sf"/>
</dbReference>
<accession>A0A0S4JCP4</accession>
<dbReference type="GO" id="GO:0005524">
    <property type="term" value="F:ATP binding"/>
    <property type="evidence" value="ECO:0007669"/>
    <property type="project" value="UniProtKB-KW"/>
</dbReference>
<dbReference type="Pfam" id="PF00271">
    <property type="entry name" value="Helicase_C"/>
    <property type="match status" value="2"/>
</dbReference>
<dbReference type="SUPFAM" id="SSF46785">
    <property type="entry name" value="Winged helix' DNA-binding domain"/>
    <property type="match status" value="2"/>
</dbReference>
<dbReference type="InterPro" id="IPR036388">
    <property type="entry name" value="WH-like_DNA-bd_sf"/>
</dbReference>
<dbReference type="PANTHER" id="PTHR47961:SF13">
    <property type="entry name" value="ACTIVATING SIGNAL COINTEGRATOR 1 COMPLEX SUBUNIT 3"/>
    <property type="match status" value="1"/>
</dbReference>
<keyword evidence="2" id="KW-0547">Nucleotide-binding</keyword>
<dbReference type="Proteomes" id="UP000051952">
    <property type="component" value="Unassembled WGS sequence"/>
</dbReference>
<sequence>MPPRNVCAACRAFDEGQTDPTDKQWYCNECLRRRRAVGQSRTKGLAGRDSALAALDQLLSNTSHKPRSIRYGLHGDIDLGSSSRTGSLVSRLFEPFQAIGTVPFGGNLSPRGGGSGRLQNKKKLPIEMLLSSADDIVSQIYLHFDEDMTKVILNSLDAVTSSATDDAKSRAKMHAVDELVQLLGDTHYNLIRILIEKARDVFIKLLEEFCTLEETAAPKNPQFGTTVRFVLADKKTERVANADERWLKHMNKRYRELVAESELDMMLRRDFSLSGSALPSNMTVLKQADSIRCHLPPPELNVLPVDRRIAVKTSLPEWSQAAFGTVTHLNTLQTHVFDTMFHTSQNMLICAPTGAGKTIVALLSMLRLIQENFVDGVLNRDFKMIFVAPMKALAQEMVENFRKRLSPYQLIVRELTGDMQLTKKEISETQLIVTTPEKWDVVTRKQGENDLVKKTKLIILDEIHLLNDERGPVIEAIVARCLRLEEADPTNHMRIVGLSATLPNYKDVARFLNVDIDEGLKVFGPEYRPVPLEQTFIGTQETSRAKEAAIDRLTYREVLANLKQGYQVMVFVHSRKQTITLGKYFMEEAKKDHLEYHFASNLDRETLKRGNTLQGRDLSDLFRFGICCHHAGMTRYDRTTVEDLYRESKFKVLICTATLAWGVNLPAHSVIIRGTEVYDPKRGGHVSISVLDVMQIFGRAGRPQYDTSGHGIIISDVKQINHYLRLIAHALPIESKLQTRLCDHLNAEIHCGTISSIPEALKWLEYTYMWQRMRVNPLCYGFTIADVRRDPELKTKRYELIADAAKSLAEAGMIRNNPDTGNVDTTDLGRIASHYYIECESIKTFNEMMRNPDETFKDTIDMNTAMDIVASANEFSQLRVRQDELDELQKINTMLPPRIQKQKIVGESADTTSVQAKVTTLLKAYISGVPIESHSLTSDLNYVVTNVPRISRALFEIEAQRCHPNTTGTFLTLCKIVERRCWDHEHPLLQFGYDFTDSVMQHLNDRRPSIETLQEMSDKEIGNLVHNIRFGGIIKKLVSCFPSLQIEADVQPITRTILRVKCTLKPTFTWDNKYHGGSEPFWLFVEDQDNNYIFHQEMVLVNRKHTIGETPLIINFTVPIRPEYEMYSIRVYSDRWVGSMDEFPISIAHLQLPDDANPTTKLLPMEPLSRDVIPQQFHPIYQGFTQLNSVQSQVFFAMHHTDHNVFLGAPTGSGKTVAAELAVLRVLGKGKIVYVAPLKALVKERMGDWVNRFQKKLGYKVVELSGDVTPDIAALAQADILCTTPEKWDGISRNWQVRSYVKAVRLVVFDEIHMLGTDRGPILEVIVSRMRYIGWHQGSPIRLVGLSTAVANPGDLAAWLGVDKPWCLFNFEPSVRPVPMRVHIAGYPGRHYCPRMATMNKPTYNAIVEKSPDKPVIVFVSSRRQTRLTAMALISFVISENNTAKFVRMTVEELVAATRRVQDAYLKHCIQFGIGIHHAGLNESDKQVVEESFRNGKLQILVATSTLAWGVNFPAHMVVVKGTEFYDGKTKTYVDFPITDVLQMIGRAGRPQFDNEGIAQVLCHEPKKGFYRKFLYEPFPVESALHKQLHVHMNAEIVSGTISTRQDAVDYLTWTFLFRRLVKNPSFYGLEDRSPKAVTVFLSGLVRKILYDLEKAGCLEVYDPSDESADPNALKFSVLGKLCSYYYLSHTTAQHFDEAMESTTSHVELLTLLCGAQEFAELPVRHNEDKLNLELAQRVPLSIDTQQADSPHVKANLLFQAHYARAALPISDYLTDQRSALDNSVRVIQAMVDVAANSGHLYTALRAMSLMQCMVQARWWHDSTLLQIPFVTQEMVPALAAVGITHLAQAVNGTAATIQKIRSIVAASGATNDELQEMVYHLRRFPVVDVKLTLEREEEETFVLTVSLTRLSIPSQYVHAPKFSKPKDEQYWVAVGNEASGELVALKRINRLQRRASAQLRFDWDEDWGDASAGTELTAFVVCDSFLGLDQSYTFDVKL</sequence>
<dbReference type="FunFam" id="3.40.50.300:FF:000062">
    <property type="entry name" value="U5 small nuclear ribonucleoprotein helicase"/>
    <property type="match status" value="1"/>
</dbReference>
<evidence type="ECO:0000313" key="10">
    <source>
        <dbReference type="Proteomes" id="UP000051952"/>
    </source>
</evidence>
<dbReference type="VEuPathDB" id="TriTrypDB:BSAL_19995"/>
<evidence type="ECO:0000313" key="9">
    <source>
        <dbReference type="EMBL" id="CUG89231.1"/>
    </source>
</evidence>
<dbReference type="PROSITE" id="PS51194">
    <property type="entry name" value="HELICASE_CTER"/>
    <property type="match status" value="2"/>
</dbReference>
<dbReference type="InterPro" id="IPR050474">
    <property type="entry name" value="Hel308_SKI2-like"/>
</dbReference>
<feature type="domain" description="Helicase C-terminal" evidence="8">
    <location>
        <begin position="1403"/>
        <end position="1597"/>
    </location>
</feature>